<reference evidence="1" key="1">
    <citation type="journal article" date="2015" name="Nature">
        <title>Complex archaea that bridge the gap between prokaryotes and eukaryotes.</title>
        <authorList>
            <person name="Spang A."/>
            <person name="Saw J.H."/>
            <person name="Jorgensen S.L."/>
            <person name="Zaremba-Niedzwiedzka K."/>
            <person name="Martijn J."/>
            <person name="Lind A.E."/>
            <person name="van Eijk R."/>
            <person name="Schleper C."/>
            <person name="Guy L."/>
            <person name="Ettema T.J."/>
        </authorList>
    </citation>
    <scope>NUCLEOTIDE SEQUENCE</scope>
</reference>
<accession>A0A0F9WI59</accession>
<organism evidence="1">
    <name type="scientific">marine sediment metagenome</name>
    <dbReference type="NCBI Taxonomy" id="412755"/>
    <lineage>
        <taxon>unclassified sequences</taxon>
        <taxon>metagenomes</taxon>
        <taxon>ecological metagenomes</taxon>
    </lineage>
</organism>
<dbReference type="EMBL" id="LAZR01000268">
    <property type="protein sequence ID" value="KKN78108.1"/>
    <property type="molecule type" value="Genomic_DNA"/>
</dbReference>
<proteinExistence type="predicted"/>
<protein>
    <submittedName>
        <fullName evidence="1">Uncharacterized protein</fullName>
    </submittedName>
</protein>
<evidence type="ECO:0000313" key="1">
    <source>
        <dbReference type="EMBL" id="KKN78108.1"/>
    </source>
</evidence>
<gene>
    <name evidence="1" type="ORF">LCGC14_0353350</name>
</gene>
<name>A0A0F9WI59_9ZZZZ</name>
<sequence length="177" mass="19964">MNTELCPECGGEMAQGSLPFQRECQVCGFKKGRGVRTQGLESNGRRDAAVPERYRATIYCLPLLWMSQVCPQAIDFEFAVELATWGMRNNGYKYQLVTVFAANGFPWPSDLVEAMRKYSIRNSVPLTKQLRDAIANAIVEKLGVTESEIKYLKAVITRATLSLREETRNRRSYSPNG</sequence>
<comment type="caution">
    <text evidence="1">The sequence shown here is derived from an EMBL/GenBank/DDBJ whole genome shotgun (WGS) entry which is preliminary data.</text>
</comment>
<dbReference type="AlphaFoldDB" id="A0A0F9WI59"/>